<dbReference type="OrthoDB" id="2276068at2759"/>
<evidence type="ECO:0000256" key="2">
    <source>
        <dbReference type="ARBA" id="ARBA00004922"/>
    </source>
</evidence>
<dbReference type="PANTHER" id="PTHR45919">
    <property type="entry name" value="GDP-MAN:MAN(3)GLCNAC(2)-PP-DOL ALPHA-1,2-MANNOSYLTRANSFERASE"/>
    <property type="match status" value="1"/>
</dbReference>
<evidence type="ECO:0000313" key="15">
    <source>
        <dbReference type="EMBL" id="KAA8916966.1"/>
    </source>
</evidence>
<dbReference type="GO" id="GO:0004377">
    <property type="term" value="F:GDP-Man:Man(3)GlcNAc(2)-PP-Dol alpha-1,2-mannosyltransferase activity"/>
    <property type="evidence" value="ECO:0007669"/>
    <property type="project" value="UniProtKB-UniRule"/>
</dbReference>
<evidence type="ECO:0000256" key="6">
    <source>
        <dbReference type="ARBA" id="ARBA00022679"/>
    </source>
</evidence>
<dbReference type="EMBL" id="SWFS01000075">
    <property type="protein sequence ID" value="KAA8916966.1"/>
    <property type="molecule type" value="Genomic_DNA"/>
</dbReference>
<dbReference type="Pfam" id="PF00534">
    <property type="entry name" value="Glycos_transf_1"/>
    <property type="match status" value="1"/>
</dbReference>
<feature type="transmembrane region" description="Helical" evidence="12">
    <location>
        <begin position="12"/>
        <end position="39"/>
    </location>
</feature>
<keyword evidence="6 12" id="KW-0808">Transferase</keyword>
<name>A0A642VBU8_9ASCO</name>
<dbReference type="InterPro" id="IPR038013">
    <property type="entry name" value="ALG11"/>
</dbReference>
<dbReference type="InterPro" id="IPR031814">
    <property type="entry name" value="ALG11_N"/>
</dbReference>
<organism evidence="15 16">
    <name type="scientific">Trichomonascus ciferrii</name>
    <dbReference type="NCBI Taxonomy" id="44093"/>
    <lineage>
        <taxon>Eukaryota</taxon>
        <taxon>Fungi</taxon>
        <taxon>Dikarya</taxon>
        <taxon>Ascomycota</taxon>
        <taxon>Saccharomycotina</taxon>
        <taxon>Dipodascomycetes</taxon>
        <taxon>Dipodascales</taxon>
        <taxon>Trichomonascaceae</taxon>
        <taxon>Trichomonascus</taxon>
        <taxon>Trichomonascus ciferrii complex</taxon>
    </lineage>
</organism>
<evidence type="ECO:0000256" key="10">
    <source>
        <dbReference type="ARBA" id="ARBA00023136"/>
    </source>
</evidence>
<evidence type="ECO:0000256" key="4">
    <source>
        <dbReference type="ARBA" id="ARBA00022018"/>
    </source>
</evidence>
<comment type="caution">
    <text evidence="15">The sequence shown here is derived from an EMBL/GenBank/DDBJ whole genome shotgun (WGS) entry which is preliminary data.</text>
</comment>
<dbReference type="VEuPathDB" id="FungiDB:TRICI_000864"/>
<dbReference type="GO" id="GO:0006487">
    <property type="term" value="P:protein N-linked glycosylation"/>
    <property type="evidence" value="ECO:0007669"/>
    <property type="project" value="TreeGrafter"/>
</dbReference>
<protein>
    <recommendedName>
        <fullName evidence="4 12">GDP-Man:Man(3)GlcNAc(2)-PP-Dol alpha-1,2-mannosyltransferase</fullName>
        <ecNumber evidence="3 12">2.4.1.131</ecNumber>
    </recommendedName>
</protein>
<dbReference type="PANTHER" id="PTHR45919:SF1">
    <property type="entry name" value="GDP-MAN:MAN(3)GLCNAC(2)-PP-DOL ALPHA-1,2-MANNOSYLTRANSFERASE"/>
    <property type="match status" value="1"/>
</dbReference>
<evidence type="ECO:0000313" key="16">
    <source>
        <dbReference type="Proteomes" id="UP000761534"/>
    </source>
</evidence>
<dbReference type="Gene3D" id="3.40.50.2000">
    <property type="entry name" value="Glycogen Phosphorylase B"/>
    <property type="match status" value="1"/>
</dbReference>
<gene>
    <name evidence="15" type="ORF">TRICI_000864</name>
</gene>
<keyword evidence="5 12" id="KW-0328">Glycosyltransferase</keyword>
<comment type="similarity">
    <text evidence="12">Belongs to the glycosyltransferase group 1 family. Glycosyltransferase 4 subfamily.</text>
</comment>
<evidence type="ECO:0000256" key="5">
    <source>
        <dbReference type="ARBA" id="ARBA00022676"/>
    </source>
</evidence>
<evidence type="ECO:0000256" key="8">
    <source>
        <dbReference type="ARBA" id="ARBA00022824"/>
    </source>
</evidence>
<evidence type="ECO:0000256" key="3">
    <source>
        <dbReference type="ARBA" id="ARBA00012645"/>
    </source>
</evidence>
<comment type="function">
    <text evidence="12">GDP-Man:Man(3)GlcNAc(2)-PP-Dol alpha-1,2-mannosyltransferase that operates in the biosynthetic pathway of dolichol-linked oligosaccharides, the glycan precursors employed in protein asparagine (N)-glycosylation. The assembly of dolichol-linked oligosaccharides begins on the cytosolic side of the endoplasmic reticulum membrane and finishes in its lumen. The sequential addition of sugars to dolichol pyrophosphate produces dolichol-linked oligosaccharides containing fourteen sugars, including two GlcNAcs, nine mannoses and three glucoses. Once assembled, the oligosaccharide is transferred from the lipid to nascent proteins by oligosaccharyltransferases. Catalyzes, on the cytoplasmic face of the endoplasmic reticulum, the addition of the fourth and fifth mannose residues to the dolichol-linked oligosaccharide chain, to produce Man(5)GlcNAc(2)-PP-dolichol core oligosaccharide.</text>
</comment>
<keyword evidence="9 12" id="KW-1133">Transmembrane helix</keyword>
<keyword evidence="8 12" id="KW-0256">Endoplasmic reticulum</keyword>
<evidence type="ECO:0000259" key="14">
    <source>
        <dbReference type="Pfam" id="PF15924"/>
    </source>
</evidence>
<reference evidence="15" key="1">
    <citation type="journal article" date="2019" name="G3 (Bethesda)">
        <title>Genome Assemblies of Two Rare Opportunistic Yeast Pathogens: Diutina rugosa (syn. Candida rugosa) and Trichomonascus ciferrii (syn. Candida ciferrii).</title>
        <authorList>
            <person name="Mixao V."/>
            <person name="Saus E."/>
            <person name="Hansen A.P."/>
            <person name="Lass-Florl C."/>
            <person name="Gabaldon T."/>
        </authorList>
    </citation>
    <scope>NUCLEOTIDE SEQUENCE</scope>
    <source>
        <strain evidence="15">CBS 4856</strain>
    </source>
</reference>
<keyword evidence="7 12" id="KW-0812">Transmembrane</keyword>
<proteinExistence type="inferred from homology"/>
<keyword evidence="10 12" id="KW-0472">Membrane</keyword>
<dbReference type="SUPFAM" id="SSF53756">
    <property type="entry name" value="UDP-Glycosyltransferase/glycogen phosphorylase"/>
    <property type="match status" value="1"/>
</dbReference>
<dbReference type="AlphaFoldDB" id="A0A642VBU8"/>
<evidence type="ECO:0000256" key="1">
    <source>
        <dbReference type="ARBA" id="ARBA00004389"/>
    </source>
</evidence>
<comment type="subcellular location">
    <subcellularLocation>
        <location evidence="1">Endoplasmic reticulum membrane</location>
        <topology evidence="1">Single-pass membrane protein</topology>
    </subcellularLocation>
</comment>
<accession>A0A642VBU8</accession>
<evidence type="ECO:0000259" key="13">
    <source>
        <dbReference type="Pfam" id="PF00534"/>
    </source>
</evidence>
<dbReference type="GO" id="GO:0005789">
    <property type="term" value="C:endoplasmic reticulum membrane"/>
    <property type="evidence" value="ECO:0007669"/>
    <property type="project" value="UniProtKB-SubCell"/>
</dbReference>
<dbReference type="UniPathway" id="UPA00378"/>
<dbReference type="EC" id="2.4.1.131" evidence="3 12"/>
<evidence type="ECO:0000256" key="9">
    <source>
        <dbReference type="ARBA" id="ARBA00022989"/>
    </source>
</evidence>
<sequence>MLETLRASLPPLEVLTCIVIFAGIISAGCVYVTFCYVLYVLGTRLRTPPKGWKRYLDDAVAAGVVKLPDFGAAKAASIRRQLILASSQPGRYSNDRAMTLGRDIGRGAFDIHYKDGTQVNRKVVFGFFHPYADAGGGGERVLWAAVRQTLQNNENNVCAIYVGRDAAPNATTAAQGAASTGASPDAASGDAILDRVDARFGIEVDRARVVFIFIAHRTLVHPLTWPRLTLVGQAFGSAVLAYEAISSLVPDVFVDTAGYPFCYPLISWLLGIPVCAYVHYPVVQPDMLAGVGPLSVRGLYWRAFMRAYALMARYATLPVTNSTWTNEHMRRIWGPGAAKRPDLITTVYPPCAVQDFAPPTPGQVRKPHVVCIAQFRPEKRHDLLLREFARYLENRAADATDKPHLVLIGSVRDEADSQRVYSLRVLARELGIIEDHVTFLLDAPWSTVQEILSHASVGVNAMWNEHFGMGVVEYMAAGLIPVAHNSAGPKLDIITPPEDDSSGERPGFLFTDPSDPDYAPDAKHNVSLSQCLDQALSLSQEEQDRLRLQAYNAAQRFSDPEFDKRWDVRVNTLLKLEKLKRNKRLLAGAFD</sequence>
<dbReference type="Proteomes" id="UP000761534">
    <property type="component" value="Unassembled WGS sequence"/>
</dbReference>
<evidence type="ECO:0000256" key="12">
    <source>
        <dbReference type="RuleBase" id="RU367051"/>
    </source>
</evidence>
<dbReference type="InterPro" id="IPR001296">
    <property type="entry name" value="Glyco_trans_1"/>
</dbReference>
<dbReference type="PROSITE" id="PS51257">
    <property type="entry name" value="PROKAR_LIPOPROTEIN"/>
    <property type="match status" value="1"/>
</dbReference>
<dbReference type="CDD" id="cd03806">
    <property type="entry name" value="GT4_ALG11-like"/>
    <property type="match status" value="1"/>
</dbReference>
<feature type="domain" description="ALG11 mannosyltransferase N-terminal" evidence="14">
    <location>
        <begin position="123"/>
        <end position="333"/>
    </location>
</feature>
<dbReference type="Pfam" id="PF15924">
    <property type="entry name" value="ALG11_N"/>
    <property type="match status" value="1"/>
</dbReference>
<comment type="catalytic activity">
    <reaction evidence="11 12">
        <text>an alpha-D-Man-(1-&gt;3)-[alpha-D-Man-(1-&gt;6)]-beta-D-Man-(1-&gt;4)-beta-D-GlcNAc-(1-&gt;4)-alpha-D-GlcNAc-diphospho-di-trans,poly-cis-dolichol + 2 GDP-alpha-D-mannose = an alpha-D-Man-(1-&gt;2)-alpha-D-Man-(1-&gt;2)-alpha-D-Man-(1-&gt;3)-[alpha-D-Man-(1-&gt;6)]-beta-D-Man-(1-&gt;4)-beta-D-GlcNAc-(1-&gt;4)-alpha-D-GlcNAc-diphospho-di-trans,poly-cis-dolichol + 2 GDP + 2 H(+)</text>
        <dbReference type="Rhea" id="RHEA:29523"/>
        <dbReference type="Rhea" id="RHEA-COMP:19515"/>
        <dbReference type="Rhea" id="RHEA-COMP:19516"/>
        <dbReference type="ChEBI" id="CHEBI:15378"/>
        <dbReference type="ChEBI" id="CHEBI:57527"/>
        <dbReference type="ChEBI" id="CHEBI:58189"/>
        <dbReference type="ChEBI" id="CHEBI:132511"/>
        <dbReference type="ChEBI" id="CHEBI:132515"/>
        <dbReference type="EC" id="2.4.1.131"/>
    </reaction>
    <physiologicalReaction direction="left-to-right" evidence="11 12">
        <dbReference type="Rhea" id="RHEA:29524"/>
    </physiologicalReaction>
</comment>
<evidence type="ECO:0000256" key="11">
    <source>
        <dbReference type="ARBA" id="ARBA00045065"/>
    </source>
</evidence>
<comment type="pathway">
    <text evidence="2 12">Protein modification; protein glycosylation.</text>
</comment>
<keyword evidence="16" id="KW-1185">Reference proteome</keyword>
<evidence type="ECO:0000256" key="7">
    <source>
        <dbReference type="ARBA" id="ARBA00022692"/>
    </source>
</evidence>
<feature type="domain" description="Glycosyl transferase family 1" evidence="13">
    <location>
        <begin position="365"/>
        <end position="513"/>
    </location>
</feature>